<dbReference type="AlphaFoldDB" id="A0AAD8H829"/>
<evidence type="ECO:0000313" key="7">
    <source>
        <dbReference type="Proteomes" id="UP001237642"/>
    </source>
</evidence>
<feature type="domain" description="Squalene cyclase C-terminal" evidence="5">
    <location>
        <begin position="10"/>
        <end position="94"/>
    </location>
</feature>
<protein>
    <recommendedName>
        <fullName evidence="5">Squalene cyclase C-terminal domain-containing protein</fullName>
    </recommendedName>
</protein>
<dbReference type="EMBL" id="JAUIZM010000010">
    <property type="protein sequence ID" value="KAK1361302.1"/>
    <property type="molecule type" value="Genomic_DNA"/>
</dbReference>
<dbReference type="SUPFAM" id="SSF48239">
    <property type="entry name" value="Terpenoid cyclases/Protein prenyltransferases"/>
    <property type="match status" value="1"/>
</dbReference>
<dbReference type="InterPro" id="IPR008930">
    <property type="entry name" value="Terpenoid_cyclase/PrenylTrfase"/>
</dbReference>
<evidence type="ECO:0000256" key="4">
    <source>
        <dbReference type="SAM" id="Phobius"/>
    </source>
</evidence>
<keyword evidence="4" id="KW-0812">Transmembrane</keyword>
<proteinExistence type="predicted"/>
<feature type="transmembrane region" description="Helical" evidence="4">
    <location>
        <begin position="80"/>
        <end position="101"/>
    </location>
</feature>
<dbReference type="GO" id="GO:0042300">
    <property type="term" value="F:beta-amyrin synthase activity"/>
    <property type="evidence" value="ECO:0007669"/>
    <property type="project" value="TreeGrafter"/>
</dbReference>
<gene>
    <name evidence="6" type="ORF">POM88_045776</name>
</gene>
<evidence type="ECO:0000256" key="3">
    <source>
        <dbReference type="SAM" id="MobiDB-lite"/>
    </source>
</evidence>
<keyword evidence="4" id="KW-0472">Membrane</keyword>
<evidence type="ECO:0000313" key="6">
    <source>
        <dbReference type="EMBL" id="KAK1361302.1"/>
    </source>
</evidence>
<keyword evidence="7" id="KW-1185">Reference proteome</keyword>
<evidence type="ECO:0000259" key="5">
    <source>
        <dbReference type="Pfam" id="PF13243"/>
    </source>
</evidence>
<evidence type="ECO:0000256" key="1">
    <source>
        <dbReference type="ARBA" id="ARBA00022737"/>
    </source>
</evidence>
<dbReference type="Gene3D" id="1.50.10.20">
    <property type="match status" value="1"/>
</dbReference>
<name>A0AAD8H829_9APIA</name>
<dbReference type="InterPro" id="IPR032696">
    <property type="entry name" value="SQ_cyclase_C"/>
</dbReference>
<reference evidence="6" key="2">
    <citation type="submission" date="2023-05" db="EMBL/GenBank/DDBJ databases">
        <authorList>
            <person name="Schelkunov M.I."/>
        </authorList>
    </citation>
    <scope>NUCLEOTIDE SEQUENCE</scope>
    <source>
        <strain evidence="6">Hsosn_3</strain>
        <tissue evidence="6">Leaf</tissue>
    </source>
</reference>
<dbReference type="GO" id="GO:0016104">
    <property type="term" value="P:triterpenoid biosynthetic process"/>
    <property type="evidence" value="ECO:0007669"/>
    <property type="project" value="InterPro"/>
</dbReference>
<dbReference type="PANTHER" id="PTHR11764:SF58">
    <property type="entry name" value="BETA-AMYRIN SYNTHASE-RELATED"/>
    <property type="match status" value="1"/>
</dbReference>
<comment type="caution">
    <text evidence="6">The sequence shown here is derived from an EMBL/GenBank/DDBJ whole genome shotgun (WGS) entry which is preliminary data.</text>
</comment>
<keyword evidence="1" id="KW-0677">Repeat</keyword>
<keyword evidence="2" id="KW-0413">Isomerase</keyword>
<sequence>MVHGMGIGVCASAFTYGTWFAIGGLTAAGKTYNNCEMIRKAVGLLLKSQRDDAVWGESYLSCPNKKYTPLEGNRSNLVHIAWPAMVALIHSGQVSFFLYFIRLRALWLASVYHVEERDYTDVDEASDVASDVEVGDDEGNGGDGQDGNGSDDSPVSLSS</sequence>
<dbReference type="Proteomes" id="UP001237642">
    <property type="component" value="Unassembled WGS sequence"/>
</dbReference>
<dbReference type="InterPro" id="IPR018333">
    <property type="entry name" value="Squalene_cyclase"/>
</dbReference>
<dbReference type="GO" id="GO:0005811">
    <property type="term" value="C:lipid droplet"/>
    <property type="evidence" value="ECO:0007669"/>
    <property type="project" value="InterPro"/>
</dbReference>
<accession>A0AAD8H829</accession>
<keyword evidence="4" id="KW-1133">Transmembrane helix</keyword>
<organism evidence="6 7">
    <name type="scientific">Heracleum sosnowskyi</name>
    <dbReference type="NCBI Taxonomy" id="360622"/>
    <lineage>
        <taxon>Eukaryota</taxon>
        <taxon>Viridiplantae</taxon>
        <taxon>Streptophyta</taxon>
        <taxon>Embryophyta</taxon>
        <taxon>Tracheophyta</taxon>
        <taxon>Spermatophyta</taxon>
        <taxon>Magnoliopsida</taxon>
        <taxon>eudicotyledons</taxon>
        <taxon>Gunneridae</taxon>
        <taxon>Pentapetalae</taxon>
        <taxon>asterids</taxon>
        <taxon>campanulids</taxon>
        <taxon>Apiales</taxon>
        <taxon>Apiaceae</taxon>
        <taxon>Apioideae</taxon>
        <taxon>apioid superclade</taxon>
        <taxon>Tordylieae</taxon>
        <taxon>Tordyliinae</taxon>
        <taxon>Heracleum</taxon>
    </lineage>
</organism>
<dbReference type="Pfam" id="PF13243">
    <property type="entry name" value="SQHop_cyclase_C"/>
    <property type="match status" value="1"/>
</dbReference>
<reference evidence="6" key="1">
    <citation type="submission" date="2023-02" db="EMBL/GenBank/DDBJ databases">
        <title>Genome of toxic invasive species Heracleum sosnowskyi carries increased number of genes despite the absence of recent whole-genome duplications.</title>
        <authorList>
            <person name="Schelkunov M."/>
            <person name="Shtratnikova V."/>
            <person name="Makarenko M."/>
            <person name="Klepikova A."/>
            <person name="Omelchenko D."/>
            <person name="Novikova G."/>
            <person name="Obukhova E."/>
            <person name="Bogdanov V."/>
            <person name="Penin A."/>
            <person name="Logacheva M."/>
        </authorList>
    </citation>
    <scope>NUCLEOTIDE SEQUENCE</scope>
    <source>
        <strain evidence="6">Hsosn_3</strain>
        <tissue evidence="6">Leaf</tissue>
    </source>
</reference>
<dbReference type="PANTHER" id="PTHR11764">
    <property type="entry name" value="TERPENE CYCLASE/MUTASE FAMILY MEMBER"/>
    <property type="match status" value="1"/>
</dbReference>
<feature type="region of interest" description="Disordered" evidence="3">
    <location>
        <begin position="123"/>
        <end position="159"/>
    </location>
</feature>
<evidence type="ECO:0000256" key="2">
    <source>
        <dbReference type="ARBA" id="ARBA00023235"/>
    </source>
</evidence>